<evidence type="ECO:0000313" key="14">
    <source>
        <dbReference type="Proteomes" id="UP000691718"/>
    </source>
</evidence>
<keyword evidence="3 11" id="KW-0732">Signal</keyword>
<comment type="subcellular location">
    <subcellularLocation>
        <location evidence="1">Membrane</location>
        <topology evidence="1">Single-pass type I membrane protein</topology>
    </subcellularLocation>
</comment>
<keyword evidence="4 10" id="KW-1133">Transmembrane helix</keyword>
<dbReference type="Proteomes" id="UP000691718">
    <property type="component" value="Unassembled WGS sequence"/>
</dbReference>
<feature type="compositionally biased region" description="Pro residues" evidence="9">
    <location>
        <begin position="249"/>
        <end position="289"/>
    </location>
</feature>
<evidence type="ECO:0000259" key="12">
    <source>
        <dbReference type="PROSITE" id="PS50986"/>
    </source>
</evidence>
<comment type="caution">
    <text evidence="8">Lacks conserved residue(s) required for the propagation of feature annotation.</text>
</comment>
<evidence type="ECO:0000256" key="11">
    <source>
        <dbReference type="SAM" id="SignalP"/>
    </source>
</evidence>
<keyword evidence="5 10" id="KW-0472">Membrane</keyword>
<evidence type="ECO:0000256" key="8">
    <source>
        <dbReference type="PROSITE-ProRule" id="PRU00124"/>
    </source>
</evidence>
<gene>
    <name evidence="13" type="ORF">PAPOLLO_LOCUS6639</name>
</gene>
<dbReference type="PANTHER" id="PTHR46876:SF1">
    <property type="entry name" value="LOW-DENSITY LIPOPROTEIN RECEPTOR-RELATED PROTEIN 11"/>
    <property type="match status" value="1"/>
</dbReference>
<feature type="region of interest" description="Disordered" evidence="9">
    <location>
        <begin position="431"/>
        <end position="510"/>
    </location>
</feature>
<dbReference type="InterPro" id="IPR023415">
    <property type="entry name" value="LDLR_class-A_CS"/>
</dbReference>
<reference evidence="13" key="1">
    <citation type="submission" date="2021-04" db="EMBL/GenBank/DDBJ databases">
        <authorList>
            <person name="Tunstrom K."/>
        </authorList>
    </citation>
    <scope>NUCLEOTIDE SEQUENCE</scope>
</reference>
<dbReference type="EMBL" id="CAJQZP010000437">
    <property type="protein sequence ID" value="CAG4961761.1"/>
    <property type="molecule type" value="Genomic_DNA"/>
</dbReference>
<protein>
    <submittedName>
        <fullName evidence="13">(apollo) hypothetical protein</fullName>
    </submittedName>
</protein>
<dbReference type="PROSITE" id="PS50986">
    <property type="entry name" value="MANSC"/>
    <property type="match status" value="1"/>
</dbReference>
<feature type="region of interest" description="Disordered" evidence="9">
    <location>
        <begin position="130"/>
        <end position="207"/>
    </location>
</feature>
<dbReference type="Pfam" id="PF00057">
    <property type="entry name" value="Ldl_recept_a"/>
    <property type="match status" value="1"/>
</dbReference>
<dbReference type="GO" id="GO:0016020">
    <property type="term" value="C:membrane"/>
    <property type="evidence" value="ECO:0007669"/>
    <property type="project" value="UniProtKB-SubCell"/>
</dbReference>
<sequence>MHAWACWLALALAAAGARELDPAACSARFDVQRDKIIRTEESREMGARYLAELDVGSRAECLRLCCETDACDVFVFEEKSPGSCYLFACGPPEDFRCKFTAHGNFSSGVLALSRRLAELQDQERLAHHERELANLRNPTSTSTAAPVATPAAPQQPPQQRQSPQQRQPPQPLPQQPQVPPLPQLSHQLPQQTLPPQPQQQPPPPTGRCSRYQFECRRGGECIAVYNACDGVPQCADGSDEAPELGCPAPNTPAAPPHAPPPAAPLPATDPPPPPPPQPHQQQPQPPPQVVPDVQRVRGAQSAPSMHDYSVPGAQGIAAEGVGVEAEASEGSGELWPRRLAQAQHRYTGLAGEGSAPHIFSHQGGLLQAAWPHRAWPPEPPRNEVDNIDNMGGLGGMGAGSAGGGRGVGRGGLLAPGAVAGRASRLARAAAHAPRYGGGFDLSGERRGEQSGELSGELSGERRGDLSGERRGELSNDRRGELSRKQAHVASATAVPPAAAHAPSVHLSKPELLEDATKKKTLKPPAAERVVAVEATPAPWGDEHDGPSEHPPVAVLLLVLGSLMTVSLGVLVACRARAAAAAARRASPWTPTTSSTACTCRPAPAASGTPLTEHVMRAHNVAMWDWAQLIMETVTQCRHH</sequence>
<dbReference type="SMART" id="SM00765">
    <property type="entry name" value="MANEC"/>
    <property type="match status" value="1"/>
</dbReference>
<keyword evidence="6" id="KW-1015">Disulfide bond</keyword>
<feature type="region of interest" description="Disordered" evidence="9">
    <location>
        <begin position="238"/>
        <end position="291"/>
    </location>
</feature>
<comment type="caution">
    <text evidence="13">The sequence shown here is derived from an EMBL/GenBank/DDBJ whole genome shotgun (WGS) entry which is preliminary data.</text>
</comment>
<evidence type="ECO:0000256" key="5">
    <source>
        <dbReference type="ARBA" id="ARBA00023136"/>
    </source>
</evidence>
<dbReference type="OrthoDB" id="10037294at2759"/>
<dbReference type="InterPro" id="IPR013980">
    <property type="entry name" value="MANSC_dom"/>
</dbReference>
<dbReference type="CDD" id="cd00112">
    <property type="entry name" value="LDLa"/>
    <property type="match status" value="1"/>
</dbReference>
<evidence type="ECO:0000256" key="6">
    <source>
        <dbReference type="ARBA" id="ARBA00023157"/>
    </source>
</evidence>
<accession>A0A8S3WHN6</accession>
<proteinExistence type="predicted"/>
<organism evidence="13 14">
    <name type="scientific">Parnassius apollo</name>
    <name type="common">Apollo butterfly</name>
    <name type="synonym">Papilio apollo</name>
    <dbReference type="NCBI Taxonomy" id="110799"/>
    <lineage>
        <taxon>Eukaryota</taxon>
        <taxon>Metazoa</taxon>
        <taxon>Ecdysozoa</taxon>
        <taxon>Arthropoda</taxon>
        <taxon>Hexapoda</taxon>
        <taxon>Insecta</taxon>
        <taxon>Pterygota</taxon>
        <taxon>Neoptera</taxon>
        <taxon>Endopterygota</taxon>
        <taxon>Lepidoptera</taxon>
        <taxon>Glossata</taxon>
        <taxon>Ditrysia</taxon>
        <taxon>Papilionoidea</taxon>
        <taxon>Papilionidae</taxon>
        <taxon>Parnassiinae</taxon>
        <taxon>Parnassini</taxon>
        <taxon>Parnassius</taxon>
        <taxon>Parnassius</taxon>
    </lineage>
</organism>
<evidence type="ECO:0000256" key="4">
    <source>
        <dbReference type="ARBA" id="ARBA00022989"/>
    </source>
</evidence>
<feature type="compositionally biased region" description="Low complexity" evidence="9">
    <location>
        <begin position="138"/>
        <end position="165"/>
    </location>
</feature>
<evidence type="ECO:0000313" key="13">
    <source>
        <dbReference type="EMBL" id="CAG4961761.1"/>
    </source>
</evidence>
<dbReference type="SMART" id="SM00192">
    <property type="entry name" value="LDLa"/>
    <property type="match status" value="1"/>
</dbReference>
<feature type="chain" id="PRO_5035757465" evidence="11">
    <location>
        <begin position="18"/>
        <end position="639"/>
    </location>
</feature>
<feature type="compositionally biased region" description="Basic and acidic residues" evidence="9">
    <location>
        <begin position="458"/>
        <end position="483"/>
    </location>
</feature>
<feature type="signal peptide" evidence="11">
    <location>
        <begin position="1"/>
        <end position="17"/>
    </location>
</feature>
<keyword evidence="14" id="KW-1185">Reference proteome</keyword>
<feature type="compositionally biased region" description="Low complexity" evidence="9">
    <location>
        <begin position="487"/>
        <end position="506"/>
    </location>
</feature>
<evidence type="ECO:0000256" key="3">
    <source>
        <dbReference type="ARBA" id="ARBA00022729"/>
    </source>
</evidence>
<dbReference type="PROSITE" id="PS50068">
    <property type="entry name" value="LDLRA_2"/>
    <property type="match status" value="1"/>
</dbReference>
<name>A0A8S3WHN6_PARAO</name>
<feature type="compositionally biased region" description="Pro residues" evidence="9">
    <location>
        <begin position="166"/>
        <end position="182"/>
    </location>
</feature>
<keyword evidence="2 10" id="KW-0812">Transmembrane</keyword>
<dbReference type="InterPro" id="IPR011106">
    <property type="entry name" value="MANSC_N"/>
</dbReference>
<dbReference type="AlphaFoldDB" id="A0A8S3WHN6"/>
<feature type="compositionally biased region" description="Pro residues" evidence="9">
    <location>
        <begin position="192"/>
        <end position="205"/>
    </location>
</feature>
<dbReference type="PANTHER" id="PTHR46876">
    <property type="entry name" value="LOW-DENSITY LIPOPROTEIN RECEPTOR-RELATED PROTEIN 11"/>
    <property type="match status" value="1"/>
</dbReference>
<evidence type="ECO:0000256" key="7">
    <source>
        <dbReference type="ARBA" id="ARBA00023180"/>
    </source>
</evidence>
<dbReference type="PROSITE" id="PS01209">
    <property type="entry name" value="LDLRA_1"/>
    <property type="match status" value="1"/>
</dbReference>
<dbReference type="InterPro" id="IPR002172">
    <property type="entry name" value="LDrepeatLR_classA_rpt"/>
</dbReference>
<evidence type="ECO:0000256" key="2">
    <source>
        <dbReference type="ARBA" id="ARBA00022692"/>
    </source>
</evidence>
<keyword evidence="7" id="KW-0325">Glycoprotein</keyword>
<evidence type="ECO:0000256" key="1">
    <source>
        <dbReference type="ARBA" id="ARBA00004479"/>
    </source>
</evidence>
<feature type="transmembrane region" description="Helical" evidence="10">
    <location>
        <begin position="552"/>
        <end position="573"/>
    </location>
</feature>
<dbReference type="Pfam" id="PF07502">
    <property type="entry name" value="MANEC"/>
    <property type="match status" value="1"/>
</dbReference>
<evidence type="ECO:0000256" key="9">
    <source>
        <dbReference type="SAM" id="MobiDB-lite"/>
    </source>
</evidence>
<feature type="domain" description="MANSC" evidence="12">
    <location>
        <begin position="31"/>
        <end position="108"/>
    </location>
</feature>
<evidence type="ECO:0000256" key="10">
    <source>
        <dbReference type="SAM" id="Phobius"/>
    </source>
</evidence>